<organism evidence="1 2">
    <name type="scientific">Lysinibacillus xylanilyticus</name>
    <dbReference type="NCBI Taxonomy" id="582475"/>
    <lineage>
        <taxon>Bacteria</taxon>
        <taxon>Bacillati</taxon>
        <taxon>Bacillota</taxon>
        <taxon>Bacilli</taxon>
        <taxon>Bacillales</taxon>
        <taxon>Bacillaceae</taxon>
        <taxon>Lysinibacillus</taxon>
    </lineage>
</organism>
<comment type="caution">
    <text evidence="1">The sequence shown here is derived from an EMBL/GenBank/DDBJ whole genome shotgun (WGS) entry which is preliminary data.</text>
</comment>
<evidence type="ECO:0000313" key="2">
    <source>
        <dbReference type="Proteomes" id="UP000037326"/>
    </source>
</evidence>
<name>A0A0K9FBL3_9BACI</name>
<evidence type="ECO:0000313" key="1">
    <source>
        <dbReference type="EMBL" id="KMY31486.1"/>
    </source>
</evidence>
<accession>A0A0K9FBL3</accession>
<dbReference type="PATRIC" id="fig|582475.4.peg.304"/>
<proteinExistence type="predicted"/>
<dbReference type="OrthoDB" id="2531719at2"/>
<dbReference type="GeneID" id="96597550"/>
<protein>
    <submittedName>
        <fullName evidence="1">Uncharacterized protein</fullName>
    </submittedName>
</protein>
<sequence>MLNPKKLEMSFKRYSNNFVKGIKFEDVVEKYEISKSKINNIVNLNDIEKDHILLINLNNISSYYLSKWKNEVLINGGVSSDGLKTMQIVVFYQCMAHELYQIKYPKMFLSYSFAEAIKALMHFTMFGWKKEEKILFDFIVRHFGKHLMDANNWNKHTWFLLELYLQYRNKTIVGTNQKLHITVREQFKKSDLEYDLIPEDLDIYSEVLENWATPQLDEIKTLIDKMSVFHSNLASELGESIEFGDYRYGFYPYEILFLIHVREKIGLPVPDHFNDLLMNTPEAKMTIDDPEPYPEWDPLLRKIDIFYRKNYPDYIPNKHGELFQ</sequence>
<dbReference type="RefSeq" id="WP_049664088.1">
    <property type="nucleotide sequence ID" value="NZ_LFXJ01000005.1"/>
</dbReference>
<dbReference type="Proteomes" id="UP000037326">
    <property type="component" value="Unassembled WGS sequence"/>
</dbReference>
<reference evidence="2" key="1">
    <citation type="submission" date="2015-07" db="EMBL/GenBank/DDBJ databases">
        <authorList>
            <consortium name="Consortium for Microbial Forensics and Genomics (microFORGE)"/>
            <person name="Knight B.M."/>
            <person name="Roberts D.P."/>
            <person name="Lin D."/>
            <person name="Hari K."/>
            <person name="Fletcher J."/>
            <person name="Melcher U."/>
            <person name="Blagden T."/>
            <person name="Winegar R.A."/>
        </authorList>
    </citation>
    <scope>NUCLEOTIDE SEQUENCE [LARGE SCALE GENOMIC DNA]</scope>
    <source>
        <strain evidence="2">DSM 23493</strain>
    </source>
</reference>
<dbReference type="AlphaFoldDB" id="A0A0K9FBL3"/>
<dbReference type="EMBL" id="LFXJ01000005">
    <property type="protein sequence ID" value="KMY31486.1"/>
    <property type="molecule type" value="Genomic_DNA"/>
</dbReference>
<gene>
    <name evidence="1" type="ORF">ACZ11_04420</name>
</gene>